<evidence type="ECO:0000313" key="2">
    <source>
        <dbReference type="Proteomes" id="UP001280121"/>
    </source>
</evidence>
<evidence type="ECO:0008006" key="3">
    <source>
        <dbReference type="Google" id="ProtNLM"/>
    </source>
</evidence>
<dbReference type="InterPro" id="IPR052451">
    <property type="entry name" value="Ser/Thr_kinase-like"/>
</dbReference>
<dbReference type="PANTHER" id="PTHR48008">
    <property type="entry name" value="LEUCINE-RICH REPEAT RECEPTOR-LIKE PROTEIN KINASE IMK3-RELATED"/>
    <property type="match status" value="1"/>
</dbReference>
<dbReference type="PANTHER" id="PTHR48008:SF14">
    <property type="entry name" value="PROTEIN KINASE DOMAIN-CONTAINING PROTEIN"/>
    <property type="match status" value="1"/>
</dbReference>
<keyword evidence="2" id="KW-1185">Reference proteome</keyword>
<evidence type="ECO:0000313" key="1">
    <source>
        <dbReference type="EMBL" id="KAK2662014.1"/>
    </source>
</evidence>
<proteinExistence type="predicted"/>
<comment type="caution">
    <text evidence="1">The sequence shown here is derived from an EMBL/GenBank/DDBJ whole genome shotgun (WGS) entry which is preliminary data.</text>
</comment>
<dbReference type="EMBL" id="JANJYI010000001">
    <property type="protein sequence ID" value="KAK2662014.1"/>
    <property type="molecule type" value="Genomic_DNA"/>
</dbReference>
<protein>
    <recommendedName>
        <fullName evidence="3">Protein kinase domain-containing protein</fullName>
    </recommendedName>
</protein>
<dbReference type="AlphaFoldDB" id="A0AAD9XLZ6"/>
<gene>
    <name evidence="1" type="ORF">Ddye_000588</name>
</gene>
<reference evidence="1" key="1">
    <citation type="journal article" date="2023" name="Plant J.">
        <title>Genome sequences and population genomics provide insights into the demographic history, inbreeding, and mutation load of two 'living fossil' tree species of Dipteronia.</title>
        <authorList>
            <person name="Feng Y."/>
            <person name="Comes H.P."/>
            <person name="Chen J."/>
            <person name="Zhu S."/>
            <person name="Lu R."/>
            <person name="Zhang X."/>
            <person name="Li P."/>
            <person name="Qiu J."/>
            <person name="Olsen K.M."/>
            <person name="Qiu Y."/>
        </authorList>
    </citation>
    <scope>NUCLEOTIDE SEQUENCE</scope>
    <source>
        <strain evidence="1">KIB01</strain>
    </source>
</reference>
<sequence length="155" mass="18017">MVGYLSGFGITKLLDEDESMTQTQTLAIIGDMAPGKNAPYFALCYINDIDFYTVNTEIDQIIRRYEREGMVSREGDVYSYGILLMETFTKKKSTDEILMEAMNLRYWVSDSIFNHSIIEVGENDLQQIEDEYFSAREQWVSSVIYQKCCKYIDKN</sequence>
<name>A0AAD9XLZ6_9ROSI</name>
<dbReference type="Gene3D" id="1.10.510.10">
    <property type="entry name" value="Transferase(Phosphotransferase) domain 1"/>
    <property type="match status" value="1"/>
</dbReference>
<organism evidence="1 2">
    <name type="scientific">Dipteronia dyeriana</name>
    <dbReference type="NCBI Taxonomy" id="168575"/>
    <lineage>
        <taxon>Eukaryota</taxon>
        <taxon>Viridiplantae</taxon>
        <taxon>Streptophyta</taxon>
        <taxon>Embryophyta</taxon>
        <taxon>Tracheophyta</taxon>
        <taxon>Spermatophyta</taxon>
        <taxon>Magnoliopsida</taxon>
        <taxon>eudicotyledons</taxon>
        <taxon>Gunneridae</taxon>
        <taxon>Pentapetalae</taxon>
        <taxon>rosids</taxon>
        <taxon>malvids</taxon>
        <taxon>Sapindales</taxon>
        <taxon>Sapindaceae</taxon>
        <taxon>Hippocastanoideae</taxon>
        <taxon>Acereae</taxon>
        <taxon>Dipteronia</taxon>
    </lineage>
</organism>
<dbReference type="Proteomes" id="UP001280121">
    <property type="component" value="Unassembled WGS sequence"/>
</dbReference>
<accession>A0AAD9XLZ6</accession>